<evidence type="ECO:0000313" key="2">
    <source>
        <dbReference type="EMBL" id="MBO1319726.1"/>
    </source>
</evidence>
<dbReference type="Pfam" id="PF12040">
    <property type="entry name" value="DUF3526"/>
    <property type="match status" value="1"/>
</dbReference>
<feature type="transmembrane region" description="Helical" evidence="1">
    <location>
        <begin position="444"/>
        <end position="464"/>
    </location>
</feature>
<proteinExistence type="predicted"/>
<keyword evidence="1" id="KW-0472">Membrane</keyword>
<feature type="transmembrane region" description="Helical" evidence="1">
    <location>
        <begin position="129"/>
        <end position="148"/>
    </location>
</feature>
<protein>
    <submittedName>
        <fullName evidence="2">DUF3526 domain-containing protein</fullName>
    </submittedName>
</protein>
<keyword evidence="1" id="KW-1133">Transmembrane helix</keyword>
<reference evidence="2" key="1">
    <citation type="submission" date="2021-03" db="EMBL/GenBank/DDBJ databases">
        <authorList>
            <person name="Wang G."/>
        </authorList>
    </citation>
    <scope>NUCLEOTIDE SEQUENCE</scope>
    <source>
        <strain evidence="2">KCTC 12899</strain>
    </source>
</reference>
<dbReference type="PANTHER" id="PTHR43471">
    <property type="entry name" value="ABC TRANSPORTER PERMEASE"/>
    <property type="match status" value="1"/>
</dbReference>
<dbReference type="PANTHER" id="PTHR43471:SF1">
    <property type="entry name" value="ABC TRANSPORTER PERMEASE PROTEIN NOSY-RELATED"/>
    <property type="match status" value="1"/>
</dbReference>
<name>A0A8J7Q7F8_9BACT</name>
<dbReference type="GO" id="GO:0140359">
    <property type="term" value="F:ABC-type transporter activity"/>
    <property type="evidence" value="ECO:0007669"/>
    <property type="project" value="InterPro"/>
</dbReference>
<feature type="transmembrane region" description="Helical" evidence="1">
    <location>
        <begin position="20"/>
        <end position="41"/>
    </location>
</feature>
<evidence type="ECO:0000256" key="1">
    <source>
        <dbReference type="SAM" id="Phobius"/>
    </source>
</evidence>
<feature type="transmembrane region" description="Helical" evidence="1">
    <location>
        <begin position="204"/>
        <end position="229"/>
    </location>
</feature>
<gene>
    <name evidence="2" type="ORF">J3U88_14720</name>
</gene>
<accession>A0A8J7Q7F8</accession>
<evidence type="ECO:0000313" key="3">
    <source>
        <dbReference type="Proteomes" id="UP000664417"/>
    </source>
</evidence>
<organism evidence="2 3">
    <name type="scientific">Acanthopleuribacter pedis</name>
    <dbReference type="NCBI Taxonomy" id="442870"/>
    <lineage>
        <taxon>Bacteria</taxon>
        <taxon>Pseudomonadati</taxon>
        <taxon>Acidobacteriota</taxon>
        <taxon>Holophagae</taxon>
        <taxon>Acanthopleuribacterales</taxon>
        <taxon>Acanthopleuribacteraceae</taxon>
        <taxon>Acanthopleuribacter</taxon>
    </lineage>
</organism>
<keyword evidence="1" id="KW-0812">Transmembrane</keyword>
<sequence length="473" mass="52899">MFWNLFLKECRLQWREKRFVWSLVVLLLLAVPAVAVGFAHYRSDLSEVEAGAVAERERWVQQGPKNPHSAAHYGIFVFRPVSPLRVWDQGITPFAGGVVFTEAHIKTDASYETAQDQSTLSRFGSLTPAFVLLYLVPLFLMINGFALISGEREQGTLRLLSASAADPRRLLAAKWLSLFPIVLLVGGVMLGLGLVLLWGRLPAANLLTASALCALVLLLYYGTIANMTLLCSAVLRSSHQVLVCLLLFWMTSSLVVPKLAASAAESWFPTPDREAFHGAMKQEKKSGMDGHDPADQRVARIRTETLAKYGVEKEEDLPINIDGLLMQEDENYGNKVFDRYYEELAAVHAQQERVFQWSSLLSPLLPARVLSMTLAGADSGTQHRFNEAVEVFRRDYVELLNTDMMHESRSGDWRYQADEGLWSRVPVFTFDFGSPLSRFATQSAALGMLLLWFLITGVLTAWLAPKFLQKVTP</sequence>
<dbReference type="Proteomes" id="UP000664417">
    <property type="component" value="Unassembled WGS sequence"/>
</dbReference>
<dbReference type="AlphaFoldDB" id="A0A8J7Q7F8"/>
<dbReference type="GO" id="GO:0005886">
    <property type="term" value="C:plasma membrane"/>
    <property type="evidence" value="ECO:0007669"/>
    <property type="project" value="UniProtKB-SubCell"/>
</dbReference>
<keyword evidence="3" id="KW-1185">Reference proteome</keyword>
<dbReference type="RefSeq" id="WP_207859631.1">
    <property type="nucleotide sequence ID" value="NZ_JAFREP010000013.1"/>
</dbReference>
<dbReference type="EMBL" id="JAFREP010000013">
    <property type="protein sequence ID" value="MBO1319726.1"/>
    <property type="molecule type" value="Genomic_DNA"/>
</dbReference>
<dbReference type="Pfam" id="PF12679">
    <property type="entry name" value="ABC2_membrane_2"/>
    <property type="match status" value="1"/>
</dbReference>
<feature type="transmembrane region" description="Helical" evidence="1">
    <location>
        <begin position="175"/>
        <end position="198"/>
    </location>
</feature>
<comment type="caution">
    <text evidence="2">The sequence shown here is derived from an EMBL/GenBank/DDBJ whole genome shotgun (WGS) entry which is preliminary data.</text>
</comment>
<dbReference type="InterPro" id="IPR021913">
    <property type="entry name" value="DUF3526"/>
</dbReference>